<evidence type="ECO:0000313" key="2">
    <source>
        <dbReference type="EMBL" id="MDC8014089.1"/>
    </source>
</evidence>
<accession>A0A9X3YLY3</accession>
<dbReference type="CDD" id="cd02142">
    <property type="entry name" value="McbC_SagB-like_oxidoreductase"/>
    <property type="match status" value="1"/>
</dbReference>
<dbReference type="InterPro" id="IPR052544">
    <property type="entry name" value="Bacteriocin_Proc_Enz"/>
</dbReference>
<keyword evidence="3" id="KW-1185">Reference proteome</keyword>
<dbReference type="NCBIfam" id="TIGR03605">
    <property type="entry name" value="antibiot_sagB"/>
    <property type="match status" value="1"/>
</dbReference>
<dbReference type="InterPro" id="IPR000415">
    <property type="entry name" value="Nitroreductase-like"/>
</dbReference>
<evidence type="ECO:0000259" key="1">
    <source>
        <dbReference type="Pfam" id="PF00881"/>
    </source>
</evidence>
<reference evidence="2" key="1">
    <citation type="submission" date="2023-02" db="EMBL/GenBank/DDBJ databases">
        <title>Tahibacter soli sp. nov. isolated from soil.</title>
        <authorList>
            <person name="Baek J.H."/>
            <person name="Lee J.K."/>
            <person name="Choi D.G."/>
            <person name="Jeon C.O."/>
        </authorList>
    </citation>
    <scope>NUCLEOTIDE SEQUENCE</scope>
    <source>
        <strain evidence="2">BL</strain>
    </source>
</reference>
<dbReference type="SUPFAM" id="SSF55469">
    <property type="entry name" value="FMN-dependent nitroreductase-like"/>
    <property type="match status" value="1"/>
</dbReference>
<dbReference type="InterPro" id="IPR029479">
    <property type="entry name" value="Nitroreductase"/>
</dbReference>
<dbReference type="Gene3D" id="3.40.109.10">
    <property type="entry name" value="NADH Oxidase"/>
    <property type="match status" value="1"/>
</dbReference>
<dbReference type="EMBL" id="JAOVZO020000018">
    <property type="protein sequence ID" value="MDC8014089.1"/>
    <property type="molecule type" value="Genomic_DNA"/>
</dbReference>
<dbReference type="Proteomes" id="UP001139971">
    <property type="component" value="Unassembled WGS sequence"/>
</dbReference>
<gene>
    <name evidence="2" type="ORF">OD750_016210</name>
</gene>
<dbReference type="GO" id="GO:0016491">
    <property type="term" value="F:oxidoreductase activity"/>
    <property type="evidence" value="ECO:0007669"/>
    <property type="project" value="InterPro"/>
</dbReference>
<dbReference type="PANTHER" id="PTHR43745">
    <property type="entry name" value="NITROREDUCTASE MJ1384-RELATED"/>
    <property type="match status" value="1"/>
</dbReference>
<dbReference type="PANTHER" id="PTHR43745:SF2">
    <property type="entry name" value="NITROREDUCTASE MJ1384-RELATED"/>
    <property type="match status" value="1"/>
</dbReference>
<dbReference type="Pfam" id="PF00881">
    <property type="entry name" value="Nitroreductase"/>
    <property type="match status" value="1"/>
</dbReference>
<dbReference type="InterPro" id="IPR030965">
    <property type="entry name" value="SagB-rel_DH_2"/>
</dbReference>
<organism evidence="2 3">
    <name type="scientific">Tahibacter soli</name>
    <dbReference type="NCBI Taxonomy" id="2983605"/>
    <lineage>
        <taxon>Bacteria</taxon>
        <taxon>Pseudomonadati</taxon>
        <taxon>Pseudomonadota</taxon>
        <taxon>Gammaproteobacteria</taxon>
        <taxon>Lysobacterales</taxon>
        <taxon>Rhodanobacteraceae</taxon>
        <taxon>Tahibacter</taxon>
    </lineage>
</organism>
<name>A0A9X3YLY3_9GAMM</name>
<dbReference type="NCBIfam" id="TIGR04511">
    <property type="entry name" value="SagB_rel_DH_2"/>
    <property type="match status" value="1"/>
</dbReference>
<proteinExistence type="predicted"/>
<comment type="caution">
    <text evidence="2">The sequence shown here is derived from an EMBL/GenBank/DDBJ whole genome shotgun (WGS) entry which is preliminary data.</text>
</comment>
<feature type="domain" description="Nitroreductase" evidence="1">
    <location>
        <begin position="180"/>
        <end position="369"/>
    </location>
</feature>
<protein>
    <submittedName>
        <fullName evidence="2">Peptide maturation dehydrogenase</fullName>
    </submittedName>
</protein>
<dbReference type="InterPro" id="IPR020051">
    <property type="entry name" value="SagB-type_dehydrogenase"/>
</dbReference>
<dbReference type="RefSeq" id="WP_263541731.1">
    <property type="nucleotide sequence ID" value="NZ_JAOVZO020000018.1"/>
</dbReference>
<sequence>MLVRRCAIVLVEPREHLAFDPQSLADGADGLRATLSLVALAPHLDDEVPVDTDDVAALAQIAPGAWSDLAGLYARHARATLDGLVEKGLLISDAAAHAAVRARDEAVRDLNWRGLSAVAHHFGRWSGVRSGEEAQRAGVSSLADLTARLGPPPPAVRECAAPGARIALERAPGGAFDDLLRRRATCRNFDAQALLPAATFATMLDRVFGAQATVDAAGATILKRNSPSGGALHPTEAYLIVQRVDGIAPGLYHYHALNHALEPLRSPDPSALAELASRSVAAQDYFANAPVLVALVTRFARTFWKYRNHAKAYRVVALDAGHLSQTLYLSATDLRLGAFVTGAINEVEIEAAFGLDPRTDGVLAICGFGARAASRTAVELDPLGRVWDAAGNLVRE</sequence>
<evidence type="ECO:0000313" key="3">
    <source>
        <dbReference type="Proteomes" id="UP001139971"/>
    </source>
</evidence>
<dbReference type="AlphaFoldDB" id="A0A9X3YLY3"/>